<evidence type="ECO:0000256" key="2">
    <source>
        <dbReference type="SAM" id="SignalP"/>
    </source>
</evidence>
<dbReference type="PANTHER" id="PTHR35936">
    <property type="entry name" value="MEMBRANE-BOUND LYTIC MUREIN TRANSGLYCOSYLASE F"/>
    <property type="match status" value="1"/>
</dbReference>
<organism evidence="4 5">
    <name type="scientific">Tsukamurella strandjordii</name>
    <dbReference type="NCBI Taxonomy" id="147577"/>
    <lineage>
        <taxon>Bacteria</taxon>
        <taxon>Bacillati</taxon>
        <taxon>Actinomycetota</taxon>
        <taxon>Actinomycetes</taxon>
        <taxon>Mycobacteriales</taxon>
        <taxon>Tsukamurellaceae</taxon>
        <taxon>Tsukamurella</taxon>
    </lineage>
</organism>
<name>A0AA90NN37_9ACTN</name>
<feature type="domain" description="Solute-binding protein family 3/N-terminal" evidence="3">
    <location>
        <begin position="68"/>
        <end position="298"/>
    </location>
</feature>
<accession>A0AA90NN37</accession>
<feature type="signal peptide" evidence="2">
    <location>
        <begin position="1"/>
        <end position="21"/>
    </location>
</feature>
<dbReference type="Pfam" id="PF00497">
    <property type="entry name" value="SBP_bac_3"/>
    <property type="match status" value="1"/>
</dbReference>
<keyword evidence="5" id="KW-1185">Reference proteome</keyword>
<dbReference type="EMBL" id="JAUTIX010000002">
    <property type="protein sequence ID" value="MDP0397534.1"/>
    <property type="molecule type" value="Genomic_DNA"/>
</dbReference>
<dbReference type="SMART" id="SM00062">
    <property type="entry name" value="PBPb"/>
    <property type="match status" value="1"/>
</dbReference>
<evidence type="ECO:0000313" key="4">
    <source>
        <dbReference type="EMBL" id="MDP0397534.1"/>
    </source>
</evidence>
<protein>
    <submittedName>
        <fullName evidence="4">ABC transporter substrate-binding protein</fullName>
    </submittedName>
</protein>
<dbReference type="CDD" id="cd01004">
    <property type="entry name" value="PBP2_MidA_like"/>
    <property type="match status" value="1"/>
</dbReference>
<reference evidence="4" key="1">
    <citation type="submission" date="2023-08" db="EMBL/GenBank/DDBJ databases">
        <title>The draft genome of Tsukamurella strandjordii strain 050030.</title>
        <authorList>
            <person name="Zhao F."/>
            <person name="Feng Y."/>
            <person name="Zong Z."/>
        </authorList>
    </citation>
    <scope>NUCLEOTIDE SEQUENCE</scope>
    <source>
        <strain evidence="4">050030</strain>
    </source>
</reference>
<dbReference type="PANTHER" id="PTHR35936:SF17">
    <property type="entry name" value="ARGININE-BINDING EXTRACELLULAR PROTEIN ARTP"/>
    <property type="match status" value="1"/>
</dbReference>
<dbReference type="SUPFAM" id="SSF53850">
    <property type="entry name" value="Periplasmic binding protein-like II"/>
    <property type="match status" value="1"/>
</dbReference>
<sequence>MRSRARSARPFALLAATAAAAALLSACGGGSTDTAASSSAYPVPTEDVVSSIAVDPAAKALLPAGTTEVTLGLTRQPGVNNLPHGGEVPDGNPVGLDVDLRNAVAKALGITWKQDIGTFSTIIPGVQNGRYQVGQGNFGVTKPRLQVVDFATYLNDGQAFVGSANSGLTEVKTLEDLCGKKIVTGSGTTFQQILEKGVEQCTAKGKPAYTVQYLDEQGAIILSLQNGRVDAYFGPTLSLRYLVDKVPGTTFLGEYSTTVVGFVSAKGSPFAPAIAQAVNTLIARGEYQRLFDKWKVPAAALPKSEVNPQAGF</sequence>
<dbReference type="PROSITE" id="PS51257">
    <property type="entry name" value="PROKAR_LIPOPROTEIN"/>
    <property type="match status" value="1"/>
</dbReference>
<evidence type="ECO:0000256" key="1">
    <source>
        <dbReference type="ARBA" id="ARBA00022729"/>
    </source>
</evidence>
<dbReference type="Gene3D" id="3.40.190.10">
    <property type="entry name" value="Periplasmic binding protein-like II"/>
    <property type="match status" value="2"/>
</dbReference>
<dbReference type="Proteomes" id="UP001178281">
    <property type="component" value="Unassembled WGS sequence"/>
</dbReference>
<dbReference type="InterPro" id="IPR001638">
    <property type="entry name" value="Solute-binding_3/MltF_N"/>
</dbReference>
<dbReference type="AlphaFoldDB" id="A0AA90NN37"/>
<evidence type="ECO:0000259" key="3">
    <source>
        <dbReference type="SMART" id="SM00062"/>
    </source>
</evidence>
<proteinExistence type="predicted"/>
<keyword evidence="1 2" id="KW-0732">Signal</keyword>
<comment type="caution">
    <text evidence="4">The sequence shown here is derived from an EMBL/GenBank/DDBJ whole genome shotgun (WGS) entry which is preliminary data.</text>
</comment>
<evidence type="ECO:0000313" key="5">
    <source>
        <dbReference type="Proteomes" id="UP001178281"/>
    </source>
</evidence>
<feature type="chain" id="PRO_5041648695" evidence="2">
    <location>
        <begin position="22"/>
        <end position="312"/>
    </location>
</feature>
<dbReference type="RefSeq" id="WP_305110706.1">
    <property type="nucleotide sequence ID" value="NZ_BAAAII010000005.1"/>
</dbReference>
<gene>
    <name evidence="4" type="ORF">Q7X28_06300</name>
</gene>